<reference evidence="4" key="1">
    <citation type="journal article" date="2019" name="Int. J. Syst. Evol. Microbiol.">
        <title>The Global Catalogue of Microorganisms (GCM) 10K type strain sequencing project: providing services to taxonomists for standard genome sequencing and annotation.</title>
        <authorList>
            <consortium name="The Broad Institute Genomics Platform"/>
            <consortium name="The Broad Institute Genome Sequencing Center for Infectious Disease"/>
            <person name="Wu L."/>
            <person name="Ma J."/>
        </authorList>
    </citation>
    <scope>NUCLEOTIDE SEQUENCE [LARGE SCALE GENOMIC DNA]</scope>
    <source>
        <strain evidence="4">JCM 17839</strain>
    </source>
</reference>
<evidence type="ECO:0000259" key="2">
    <source>
        <dbReference type="SMART" id="SM00507"/>
    </source>
</evidence>
<dbReference type="Gene3D" id="1.10.30.50">
    <property type="match status" value="1"/>
</dbReference>
<name>A0ABP8P1L4_9MICO</name>
<keyword evidence="3" id="KW-0255">Endonuclease</keyword>
<proteinExistence type="inferred from homology"/>
<evidence type="ECO:0000313" key="3">
    <source>
        <dbReference type="EMBL" id="GAA4477856.1"/>
    </source>
</evidence>
<dbReference type="GO" id="GO:0004519">
    <property type="term" value="F:endonuclease activity"/>
    <property type="evidence" value="ECO:0007669"/>
    <property type="project" value="UniProtKB-KW"/>
</dbReference>
<dbReference type="Pfam" id="PF02720">
    <property type="entry name" value="DUF222"/>
    <property type="match status" value="1"/>
</dbReference>
<dbReference type="EMBL" id="BAABGP010000003">
    <property type="protein sequence ID" value="GAA4477856.1"/>
    <property type="molecule type" value="Genomic_DNA"/>
</dbReference>
<comment type="similarity">
    <text evidence="1">Belongs to the Rv1128c/1148c/1588c/1702c/1945/3466 family.</text>
</comment>
<comment type="caution">
    <text evidence="3">The sequence shown here is derived from an EMBL/GenBank/DDBJ whole genome shotgun (WGS) entry which is preliminary data.</text>
</comment>
<organism evidence="3 4">
    <name type="scientific">Microbacterium panaciterrae</name>
    <dbReference type="NCBI Taxonomy" id="985759"/>
    <lineage>
        <taxon>Bacteria</taxon>
        <taxon>Bacillati</taxon>
        <taxon>Actinomycetota</taxon>
        <taxon>Actinomycetes</taxon>
        <taxon>Micrococcales</taxon>
        <taxon>Microbacteriaceae</taxon>
        <taxon>Microbacterium</taxon>
    </lineage>
</organism>
<gene>
    <name evidence="3" type="ORF">GCM10023171_01140</name>
</gene>
<accession>A0ABP8P1L4</accession>
<sequence length="431" mass="47353">MASSGTTRDTAAADVCEIVGEDVVARVLLERLQEDDVALNRRAVQRAEGIVEVVDLARRHPEIYTVGDHSDDRDHAVRAAVFDIALRLQISENQVRGLLCTAETAQELLPLMWAQARDGLVGMRFVETATAAVLRLRAPVGADIAAREYAAEAIALIDRACADWALKLSIGAFRRRVNTLVERLDPTSAEGKHARGMVDRRVILEEADDGMTWIMALVPTVKAVAIRRRLTSAAKHLQKDRREGRLRDQIRADLFCDWLCGVGTDNAVKTTVFVTVPVGLLTGVAPASGNPAASATVAQLVGHGPIDSASARQMFFDASAFRRVITDPVRGVILDMDRRTYRPTKAQRDWLVLQHGTCARDGCTRLALDADLDHERAWAHGGATDIGNLRPLCAADHVRNHRTRLIYRSRPDRTVEVTTPTGHRTTDPPPF</sequence>
<feature type="domain" description="HNH nuclease" evidence="2">
    <location>
        <begin position="346"/>
        <end position="398"/>
    </location>
</feature>
<dbReference type="CDD" id="cd00085">
    <property type="entry name" value="HNHc"/>
    <property type="match status" value="1"/>
</dbReference>
<keyword evidence="4" id="KW-1185">Reference proteome</keyword>
<dbReference type="InterPro" id="IPR003870">
    <property type="entry name" value="DUF222"/>
</dbReference>
<protein>
    <submittedName>
        <fullName evidence="3">HNH endonuclease signature motif containing protein</fullName>
    </submittedName>
</protein>
<keyword evidence="3" id="KW-0378">Hydrolase</keyword>
<dbReference type="Pfam" id="PF01844">
    <property type="entry name" value="HNH"/>
    <property type="match status" value="1"/>
</dbReference>
<dbReference type="SMART" id="SM00507">
    <property type="entry name" value="HNHc"/>
    <property type="match status" value="1"/>
</dbReference>
<evidence type="ECO:0000256" key="1">
    <source>
        <dbReference type="ARBA" id="ARBA00023450"/>
    </source>
</evidence>
<dbReference type="InterPro" id="IPR002711">
    <property type="entry name" value="HNH"/>
</dbReference>
<dbReference type="InterPro" id="IPR003615">
    <property type="entry name" value="HNH_nuc"/>
</dbReference>
<evidence type="ECO:0000313" key="4">
    <source>
        <dbReference type="Proteomes" id="UP001500731"/>
    </source>
</evidence>
<dbReference type="RefSeq" id="WP_345183285.1">
    <property type="nucleotide sequence ID" value="NZ_BAABGP010000003.1"/>
</dbReference>
<dbReference type="Proteomes" id="UP001500731">
    <property type="component" value="Unassembled WGS sequence"/>
</dbReference>
<keyword evidence="3" id="KW-0540">Nuclease</keyword>